<organism evidence="1 2">
    <name type="scientific">Camellia lanceoleosa</name>
    <dbReference type="NCBI Taxonomy" id="1840588"/>
    <lineage>
        <taxon>Eukaryota</taxon>
        <taxon>Viridiplantae</taxon>
        <taxon>Streptophyta</taxon>
        <taxon>Embryophyta</taxon>
        <taxon>Tracheophyta</taxon>
        <taxon>Spermatophyta</taxon>
        <taxon>Magnoliopsida</taxon>
        <taxon>eudicotyledons</taxon>
        <taxon>Gunneridae</taxon>
        <taxon>Pentapetalae</taxon>
        <taxon>asterids</taxon>
        <taxon>Ericales</taxon>
        <taxon>Theaceae</taxon>
        <taxon>Camellia</taxon>
    </lineage>
</organism>
<evidence type="ECO:0000313" key="2">
    <source>
        <dbReference type="Proteomes" id="UP001060215"/>
    </source>
</evidence>
<evidence type="ECO:0000313" key="1">
    <source>
        <dbReference type="EMBL" id="KAI8019367.1"/>
    </source>
</evidence>
<gene>
    <name evidence="1" type="ORF">LOK49_LG04G02546</name>
</gene>
<comment type="caution">
    <text evidence="1">The sequence shown here is derived from an EMBL/GenBank/DDBJ whole genome shotgun (WGS) entry which is preliminary data.</text>
</comment>
<protein>
    <submittedName>
        <fullName evidence="1">Uncharacterized protein</fullName>
    </submittedName>
</protein>
<proteinExistence type="predicted"/>
<keyword evidence="2" id="KW-1185">Reference proteome</keyword>
<reference evidence="1 2" key="1">
    <citation type="journal article" date="2022" name="Plant J.">
        <title>Chromosome-level genome of Camellia lanceoleosa provides a valuable resource for understanding genome evolution and self-incompatibility.</title>
        <authorList>
            <person name="Gong W."/>
            <person name="Xiao S."/>
            <person name="Wang L."/>
            <person name="Liao Z."/>
            <person name="Chang Y."/>
            <person name="Mo W."/>
            <person name="Hu G."/>
            <person name="Li W."/>
            <person name="Zhao G."/>
            <person name="Zhu H."/>
            <person name="Hu X."/>
            <person name="Ji K."/>
            <person name="Xiang X."/>
            <person name="Song Q."/>
            <person name="Yuan D."/>
            <person name="Jin S."/>
            <person name="Zhang L."/>
        </authorList>
    </citation>
    <scope>NUCLEOTIDE SEQUENCE [LARGE SCALE GENOMIC DNA]</scope>
    <source>
        <strain evidence="1">SQ_2022a</strain>
    </source>
</reference>
<sequence>MEKKRRIFTPLTITMAEAYNRLLTSGQVTHVPALPPPNVLPRSYNPELKCIYHSGQVGHDIESCFLLKHKIRTSLDTNAVKTQEAARLQPNVNTNPLPNHGGVNVLTDDQEFVDPSLLIGPPGTIVAVAIDHPKVVTKPEDWVII</sequence>
<dbReference type="EMBL" id="CM045759">
    <property type="protein sequence ID" value="KAI8019367.1"/>
    <property type="molecule type" value="Genomic_DNA"/>
</dbReference>
<dbReference type="Proteomes" id="UP001060215">
    <property type="component" value="Chromosome 2"/>
</dbReference>
<name>A0ACC0I0F3_9ERIC</name>
<accession>A0ACC0I0F3</accession>